<keyword evidence="1" id="KW-0472">Membrane</keyword>
<dbReference type="EMBL" id="JADEXP010000183">
    <property type="protein sequence ID" value="MBE9068597.1"/>
    <property type="molecule type" value="Genomic_DNA"/>
</dbReference>
<comment type="caution">
    <text evidence="2">The sequence shown here is derived from an EMBL/GenBank/DDBJ whole genome shotgun (WGS) entry which is preliminary data.</text>
</comment>
<sequence>MKYSRAKLATGLSQRFNHNRNQQQGFTLLEVLIVILMTGVLASIAAPGWLGYLDRRRITTTQDNVFSAIRGAQLKAQERREEYQFSIRETDDGFLEWAAHPAAAAPVIWEESLSNTVEINTETDLENDNTADPLEPYYIRFDHRGNVSLPAGSALPQQLVLSSANNQDTGAGDNTAKSVVVQTIIGTLKKQ</sequence>
<dbReference type="Proteomes" id="UP000615026">
    <property type="component" value="Unassembled WGS sequence"/>
</dbReference>
<keyword evidence="3" id="KW-1185">Reference proteome</keyword>
<dbReference type="AlphaFoldDB" id="A0A928ZW55"/>
<dbReference type="Gene3D" id="3.30.700.10">
    <property type="entry name" value="Glycoprotein, Type 4 Pilin"/>
    <property type="match status" value="1"/>
</dbReference>
<dbReference type="InterPro" id="IPR045584">
    <property type="entry name" value="Pilin-like"/>
</dbReference>
<evidence type="ECO:0000313" key="3">
    <source>
        <dbReference type="Proteomes" id="UP000615026"/>
    </source>
</evidence>
<name>A0A928ZW55_LEPEC</name>
<keyword evidence="1" id="KW-0812">Transmembrane</keyword>
<reference evidence="2" key="1">
    <citation type="submission" date="2020-10" db="EMBL/GenBank/DDBJ databases">
        <authorList>
            <person name="Castelo-Branco R."/>
            <person name="Eusebio N."/>
            <person name="Adriana R."/>
            <person name="Vieira A."/>
            <person name="Brugerolle De Fraissinette N."/>
            <person name="Rezende De Castro R."/>
            <person name="Schneider M.P."/>
            <person name="Vasconcelos V."/>
            <person name="Leao P.N."/>
        </authorList>
    </citation>
    <scope>NUCLEOTIDE SEQUENCE</scope>
    <source>
        <strain evidence="2">LEGE 11479</strain>
    </source>
</reference>
<dbReference type="RefSeq" id="WP_193994538.1">
    <property type="nucleotide sequence ID" value="NZ_JADEXP010000183.1"/>
</dbReference>
<evidence type="ECO:0000313" key="2">
    <source>
        <dbReference type="EMBL" id="MBE9068597.1"/>
    </source>
</evidence>
<dbReference type="InterPro" id="IPR012902">
    <property type="entry name" value="N_methyl_site"/>
</dbReference>
<proteinExistence type="predicted"/>
<gene>
    <name evidence="2" type="ORF">IQ260_18280</name>
</gene>
<dbReference type="SUPFAM" id="SSF54523">
    <property type="entry name" value="Pili subunits"/>
    <property type="match status" value="1"/>
</dbReference>
<dbReference type="NCBIfam" id="TIGR02532">
    <property type="entry name" value="IV_pilin_GFxxxE"/>
    <property type="match status" value="1"/>
</dbReference>
<dbReference type="PROSITE" id="PS00409">
    <property type="entry name" value="PROKAR_NTER_METHYL"/>
    <property type="match status" value="1"/>
</dbReference>
<keyword evidence="1" id="KW-1133">Transmembrane helix</keyword>
<protein>
    <submittedName>
        <fullName evidence="2">Type II secretion system protein</fullName>
    </submittedName>
</protein>
<dbReference type="Pfam" id="PF07963">
    <property type="entry name" value="N_methyl"/>
    <property type="match status" value="1"/>
</dbReference>
<organism evidence="2 3">
    <name type="scientific">Leptolyngbya cf. ectocarpi LEGE 11479</name>
    <dbReference type="NCBI Taxonomy" id="1828722"/>
    <lineage>
        <taxon>Bacteria</taxon>
        <taxon>Bacillati</taxon>
        <taxon>Cyanobacteriota</taxon>
        <taxon>Cyanophyceae</taxon>
        <taxon>Leptolyngbyales</taxon>
        <taxon>Leptolyngbyaceae</taxon>
        <taxon>Leptolyngbya group</taxon>
        <taxon>Leptolyngbya</taxon>
    </lineage>
</organism>
<accession>A0A928ZW55</accession>
<evidence type="ECO:0000256" key="1">
    <source>
        <dbReference type="SAM" id="Phobius"/>
    </source>
</evidence>
<feature type="transmembrane region" description="Helical" evidence="1">
    <location>
        <begin position="31"/>
        <end position="52"/>
    </location>
</feature>